<dbReference type="AlphaFoldDB" id="E4ZRG0"/>
<dbReference type="GeneID" id="13284162"/>
<evidence type="ECO:0000313" key="1">
    <source>
        <dbReference type="EMBL" id="CBX93807.1"/>
    </source>
</evidence>
<dbReference type="VEuPathDB" id="FungiDB:LEMA_uP034810.1"/>
<dbReference type="InParanoid" id="E4ZRG0"/>
<organism evidence="2">
    <name type="scientific">Leptosphaeria maculans (strain JN3 / isolate v23.1.3 / race Av1-4-5-6-7-8)</name>
    <name type="common">Blackleg fungus</name>
    <name type="synonym">Phoma lingam</name>
    <dbReference type="NCBI Taxonomy" id="985895"/>
    <lineage>
        <taxon>Eukaryota</taxon>
        <taxon>Fungi</taxon>
        <taxon>Dikarya</taxon>
        <taxon>Ascomycota</taxon>
        <taxon>Pezizomycotina</taxon>
        <taxon>Dothideomycetes</taxon>
        <taxon>Pleosporomycetidae</taxon>
        <taxon>Pleosporales</taxon>
        <taxon>Pleosporineae</taxon>
        <taxon>Leptosphaeriaceae</taxon>
        <taxon>Plenodomus</taxon>
        <taxon>Plenodomus lingam/Leptosphaeria maculans species complex</taxon>
    </lineage>
</organism>
<name>E4ZRG0_LEPMJ</name>
<evidence type="ECO:0000313" key="2">
    <source>
        <dbReference type="Proteomes" id="UP000002668"/>
    </source>
</evidence>
<dbReference type="HOGENOM" id="CLU_3069132_0_0_1"/>
<protein>
    <submittedName>
        <fullName evidence="1">Predicted protein</fullName>
    </submittedName>
</protein>
<reference evidence="2" key="1">
    <citation type="journal article" date="2011" name="Nat. Commun.">
        <title>Effector diversification within compartments of the Leptosphaeria maculans genome affected by Repeat-Induced Point mutations.</title>
        <authorList>
            <person name="Rouxel T."/>
            <person name="Grandaubert J."/>
            <person name="Hane J.K."/>
            <person name="Hoede C."/>
            <person name="van de Wouw A.P."/>
            <person name="Couloux A."/>
            <person name="Dominguez V."/>
            <person name="Anthouard V."/>
            <person name="Bally P."/>
            <person name="Bourras S."/>
            <person name="Cozijnsen A.J."/>
            <person name="Ciuffetti L.M."/>
            <person name="Degrave A."/>
            <person name="Dilmaghani A."/>
            <person name="Duret L."/>
            <person name="Fudal I."/>
            <person name="Goodwin S.B."/>
            <person name="Gout L."/>
            <person name="Glaser N."/>
            <person name="Linglin J."/>
            <person name="Kema G.H.J."/>
            <person name="Lapalu N."/>
            <person name="Lawrence C.B."/>
            <person name="May K."/>
            <person name="Meyer M."/>
            <person name="Ollivier B."/>
            <person name="Poulain J."/>
            <person name="Schoch C.L."/>
            <person name="Simon A."/>
            <person name="Spatafora J.W."/>
            <person name="Stachowiak A."/>
            <person name="Turgeon B.G."/>
            <person name="Tyler B.M."/>
            <person name="Vincent D."/>
            <person name="Weissenbach J."/>
            <person name="Amselem J."/>
            <person name="Quesneville H."/>
            <person name="Oliver R.P."/>
            <person name="Wincker P."/>
            <person name="Balesdent M.-H."/>
            <person name="Howlett B.J."/>
        </authorList>
    </citation>
    <scope>NUCLEOTIDE SEQUENCE [LARGE SCALE GENOMIC DNA]</scope>
    <source>
        <strain evidence="2">JN3 / isolate v23.1.3 / race Av1-4-5-6-7-8</strain>
    </source>
</reference>
<keyword evidence="2" id="KW-1185">Reference proteome</keyword>
<proteinExistence type="predicted"/>
<accession>E4ZRG0</accession>
<dbReference type="Proteomes" id="UP000002668">
    <property type="component" value="Genome"/>
</dbReference>
<gene>
    <name evidence="1" type="ORF">LEMA_uP034810.1</name>
</gene>
<dbReference type="EMBL" id="FP929116">
    <property type="protein sequence ID" value="CBX93807.1"/>
    <property type="molecule type" value="Genomic_DNA"/>
</dbReference>
<sequence length="53" mass="5882">MDRTCNLGRSSSFVPTLRGCLLWGGATANRDVRYEDITIDADIQPSNPEMLHS</sequence>